<dbReference type="RefSeq" id="WP_345230381.1">
    <property type="nucleotide sequence ID" value="NZ_BAABIQ010000005.1"/>
</dbReference>
<dbReference type="CDD" id="cd00158">
    <property type="entry name" value="RHOD"/>
    <property type="match status" value="1"/>
</dbReference>
<dbReference type="InterPro" id="IPR045886">
    <property type="entry name" value="ThiF/MoeB/HesA"/>
</dbReference>
<organism evidence="2 3">
    <name type="scientific">Olivibacter ginsenosidimutans</name>
    <dbReference type="NCBI Taxonomy" id="1176537"/>
    <lineage>
        <taxon>Bacteria</taxon>
        <taxon>Pseudomonadati</taxon>
        <taxon>Bacteroidota</taxon>
        <taxon>Sphingobacteriia</taxon>
        <taxon>Sphingobacteriales</taxon>
        <taxon>Sphingobacteriaceae</taxon>
        <taxon>Olivibacter</taxon>
    </lineage>
</organism>
<protein>
    <submittedName>
        <fullName evidence="2">Molybdopterin-synthase adenylyltransferase MoeB</fullName>
    </submittedName>
</protein>
<dbReference type="EMBL" id="BAABIQ010000005">
    <property type="protein sequence ID" value="GAA4782399.1"/>
    <property type="molecule type" value="Genomic_DNA"/>
</dbReference>
<reference evidence="3" key="1">
    <citation type="journal article" date="2019" name="Int. J. Syst. Evol. Microbiol.">
        <title>The Global Catalogue of Microorganisms (GCM) 10K type strain sequencing project: providing services to taxonomists for standard genome sequencing and annotation.</title>
        <authorList>
            <consortium name="The Broad Institute Genomics Platform"/>
            <consortium name="The Broad Institute Genome Sequencing Center for Infectious Disease"/>
            <person name="Wu L."/>
            <person name="Ma J."/>
        </authorList>
    </citation>
    <scope>NUCLEOTIDE SEQUENCE [LARGE SCALE GENOMIC DNA]</scope>
    <source>
        <strain evidence="3">JCM 18200</strain>
    </source>
</reference>
<keyword evidence="3" id="KW-1185">Reference proteome</keyword>
<proteinExistence type="predicted"/>
<dbReference type="InterPro" id="IPR035985">
    <property type="entry name" value="Ubiquitin-activating_enz"/>
</dbReference>
<dbReference type="Pfam" id="PF00899">
    <property type="entry name" value="ThiF"/>
    <property type="match status" value="1"/>
</dbReference>
<evidence type="ECO:0000313" key="2">
    <source>
        <dbReference type="EMBL" id="GAA4782399.1"/>
    </source>
</evidence>
<dbReference type="InterPro" id="IPR036873">
    <property type="entry name" value="Rhodanese-like_dom_sf"/>
</dbReference>
<keyword evidence="2" id="KW-0808">Transferase</keyword>
<accession>A0ABP9ALS5</accession>
<keyword evidence="2" id="KW-0548">Nucleotidyltransferase</keyword>
<dbReference type="Gene3D" id="3.40.50.720">
    <property type="entry name" value="NAD(P)-binding Rossmann-like Domain"/>
    <property type="match status" value="1"/>
</dbReference>
<dbReference type="PANTHER" id="PTHR10953:SF102">
    <property type="entry name" value="ADENYLYLTRANSFERASE AND SULFURTRANSFERASE MOCS3"/>
    <property type="match status" value="1"/>
</dbReference>
<dbReference type="SUPFAM" id="SSF69572">
    <property type="entry name" value="Activating enzymes of the ubiquitin-like proteins"/>
    <property type="match status" value="1"/>
</dbReference>
<sequence length="341" mass="38125">MEASERQYYDRQLKLTGFGEQAQLKLRAANVLVVGAGGLGCPLLQYLVTAGVGELGIVDGDRIALSNLHRQILYTRADIGQYKSTVAAVKLKQLQPDTVIKAYNYNLNRDNILALFASYDLIVDGTDNFATRYLVNDACVIKNKPFVSGAIHDFTAQIAVFNYQGGPTYRCLYPEAPAEEICTTCAINGVLNVLPGIVALYMANETIKVITGYGDVLSGKLLLIDIRRNIHQQLKFDLVPQNKQIKQLQEDRVMLGVEEVKYYQQEKPGTQLIDVREEWEFEEDNLGGINIPLHALLARKGEIDLYRPIIFICQTGKRSRIALQLLKEEVNGDVLLAKMMN</sequence>
<feature type="domain" description="Rhodanese" evidence="1">
    <location>
        <begin position="266"/>
        <end position="328"/>
    </location>
</feature>
<dbReference type="GO" id="GO:0016779">
    <property type="term" value="F:nucleotidyltransferase activity"/>
    <property type="evidence" value="ECO:0007669"/>
    <property type="project" value="UniProtKB-KW"/>
</dbReference>
<dbReference type="Proteomes" id="UP001501411">
    <property type="component" value="Unassembled WGS sequence"/>
</dbReference>
<gene>
    <name evidence="2" type="primary">moeB</name>
    <name evidence="2" type="ORF">GCM10023231_07560</name>
</gene>
<dbReference type="PANTHER" id="PTHR10953">
    <property type="entry name" value="UBIQUITIN-ACTIVATING ENZYME E1"/>
    <property type="match status" value="1"/>
</dbReference>
<dbReference type="CDD" id="cd00757">
    <property type="entry name" value="ThiF_MoeB_HesA_family"/>
    <property type="match status" value="1"/>
</dbReference>
<dbReference type="InterPro" id="IPR001763">
    <property type="entry name" value="Rhodanese-like_dom"/>
</dbReference>
<dbReference type="PROSITE" id="PS50206">
    <property type="entry name" value="RHODANESE_3"/>
    <property type="match status" value="1"/>
</dbReference>
<dbReference type="InterPro" id="IPR000594">
    <property type="entry name" value="ThiF_NAD_FAD-bd"/>
</dbReference>
<evidence type="ECO:0000259" key="1">
    <source>
        <dbReference type="PROSITE" id="PS50206"/>
    </source>
</evidence>
<evidence type="ECO:0000313" key="3">
    <source>
        <dbReference type="Proteomes" id="UP001501411"/>
    </source>
</evidence>
<dbReference type="Gene3D" id="3.40.250.10">
    <property type="entry name" value="Rhodanese-like domain"/>
    <property type="match status" value="1"/>
</dbReference>
<comment type="caution">
    <text evidence="2">The sequence shown here is derived from an EMBL/GenBank/DDBJ whole genome shotgun (WGS) entry which is preliminary data.</text>
</comment>
<dbReference type="Pfam" id="PF00581">
    <property type="entry name" value="Rhodanese"/>
    <property type="match status" value="1"/>
</dbReference>
<name>A0ABP9ALS5_9SPHI</name>